<feature type="repeat" description="WD" evidence="3">
    <location>
        <begin position="127"/>
        <end position="168"/>
    </location>
</feature>
<feature type="region of interest" description="Disordered" evidence="5">
    <location>
        <begin position="390"/>
        <end position="415"/>
    </location>
</feature>
<evidence type="ECO:0000313" key="8">
    <source>
        <dbReference type="EMBL" id="GMG55407.1"/>
    </source>
</evidence>
<feature type="region of interest" description="Disordered" evidence="5">
    <location>
        <begin position="1948"/>
        <end position="1971"/>
    </location>
</feature>
<feature type="domain" description="Reverse transcriptase" evidence="6">
    <location>
        <begin position="1167"/>
        <end position="1442"/>
    </location>
</feature>
<keyword evidence="1 3" id="KW-0853">WD repeat</keyword>
<dbReference type="InterPro" id="IPR001680">
    <property type="entry name" value="WD40_rpt"/>
</dbReference>
<evidence type="ECO:0000256" key="2">
    <source>
        <dbReference type="ARBA" id="ARBA00022737"/>
    </source>
</evidence>
<dbReference type="PRINTS" id="PR00320">
    <property type="entry name" value="GPROTEINBRPT"/>
</dbReference>
<dbReference type="CDD" id="cd01650">
    <property type="entry name" value="RT_nLTR_like"/>
    <property type="match status" value="1"/>
</dbReference>
<evidence type="ECO:0000256" key="4">
    <source>
        <dbReference type="SAM" id="Coils"/>
    </source>
</evidence>
<dbReference type="PROSITE" id="PS50878">
    <property type="entry name" value="RT_POL"/>
    <property type="match status" value="1"/>
</dbReference>
<feature type="coiled-coil region" evidence="4">
    <location>
        <begin position="434"/>
        <end position="475"/>
    </location>
</feature>
<dbReference type="InterPro" id="IPR019775">
    <property type="entry name" value="WD40_repeat_CS"/>
</dbReference>
<feature type="repeat" description="WD" evidence="3">
    <location>
        <begin position="43"/>
        <end position="84"/>
    </location>
</feature>
<feature type="compositionally biased region" description="Basic residues" evidence="5">
    <location>
        <begin position="1951"/>
        <end position="1960"/>
    </location>
</feature>
<dbReference type="InterPro" id="IPR020472">
    <property type="entry name" value="WD40_PAC1"/>
</dbReference>
<name>A0ABQ6LK85_ASPOZ</name>
<dbReference type="Pfam" id="PF14529">
    <property type="entry name" value="Exo_endo_phos_2"/>
    <property type="match status" value="1"/>
</dbReference>
<organism evidence="8 9">
    <name type="scientific">Aspergillus oryzae var. brunneus</name>
    <dbReference type="NCBI Taxonomy" id="332754"/>
    <lineage>
        <taxon>Eukaryota</taxon>
        <taxon>Fungi</taxon>
        <taxon>Dikarya</taxon>
        <taxon>Ascomycota</taxon>
        <taxon>Pezizomycotina</taxon>
        <taxon>Eurotiomycetes</taxon>
        <taxon>Eurotiomycetidae</taxon>
        <taxon>Eurotiales</taxon>
        <taxon>Aspergillaceae</taxon>
        <taxon>Aspergillus</taxon>
        <taxon>Aspergillus subgen. Circumdati</taxon>
    </lineage>
</organism>
<dbReference type="SMART" id="SM00564">
    <property type="entry name" value="PQQ"/>
    <property type="match status" value="7"/>
</dbReference>
<feature type="repeat" description="WD" evidence="3">
    <location>
        <begin position="169"/>
        <end position="210"/>
    </location>
</feature>
<keyword evidence="9" id="KW-1185">Reference proteome</keyword>
<dbReference type="Gene3D" id="3.30.420.10">
    <property type="entry name" value="Ribonuclease H-like superfamily/Ribonuclease H"/>
    <property type="match status" value="1"/>
</dbReference>
<sequence length="1971" mass="222667">MGSHLGLIRSVAFSPDGCTLASGSCDYTIKLWDTATGTERQTLKGHLDWVNSVAFSPDGCTLASGSYDYTIKLWDTTTGTERQTLKSHLGLIRSVAFSPDGCTLASGSCDYTIKLWDTATGTERQTLKGHLDWVNSVAFSPDGCTLASGSYDYTIKLWDTTTGTERQTLKSHLGLIRSVAFSPDGCTLASGSCDYTIKLWDTATGTERQTLKGHLDWVNSVAFSPDGCTLASGSYDYTIKLWDTTTGTERQTLKSHLGLIRSVAFSPDGCTLASGSDDDTIKLWDTTTGTERQTLKGHSDLVETVLNETTSHSQICLSNAWISLKGENLLWLPAEYRSFSSYAVKDTTIALGYMDGWLWVAEPHPTNTEETPRIFTQEVFRPRIPLTRKRRKRGVDTEGNEPISNPEFATCGENNGRVTNQDVRQFFTSFKEALAHQTEIIEAARAEIRELKAEQQLLQTQNVELREEIQALRAKTEAQQPNTPPTKSWAAVVAGNPVPDPKTTVPRPRNEPNCVRISTAPTLDEEIDNDRFSRFLPTDAANTHIRTALLNAEPTKEVQVAGIGPTKTGYVIRFRDAQSAETARNNTEWLEELGNNTKVVKPRFGIVVHRVPTEDFNLEENKKQGIEKIMIENDLYEKEFRVEDIAWLKKRDMPMGKSASMGIWLDSPEAAEWIINNGLLLNIMKSRPGMEALINDHQSQNLDMLLIQEPPMTAYRSHVNHSAWRLYRPTYTDESVRFRSLLYVNRRISTSSHRQIHCNHPDVVAIKIWTPELQYLIFSVYIPPVALYEAPEVSSAQQILEEIQTSIRQHAEGNNRVTKLILAGDWNRHHPAWSHRPVHHSFAEHAEELINFFQAHELQWCLAPGQPTFWSLKEPGKTSVLDLTLTNTERLIKCQLYHHHYGSDHRGTYSEWSLQPKQNVKPKLKRAYDRADWTKVGQDILNLIDPQPRILSSQDLDQVVENLVHTTTTVLDQHVPFLAPSPYSKRWFTPDLKVQQTEVNQIRRRWQDGCAILGPSHPMTKTLFEEMRRKRRQWTRAIEKAKSGHWREFLDKAGEGHLWKAATYMRPRDADMSIPTLKVDTKEVTDNQEKAEVFLEAFFPKMADPGDEEVESPAEELRWEPITEIEIHRSIRAAKGTTAPGEDGIPTLVWKQLWAYLKETITIIFTKSLDLGYYPNQWKRARIVVLRKPGKPDYSAPGAYRPISLLNTLGKLLEAVMARRLSYWAEKYGLLPDTQFGGRPGRNTEQALLVLANAIDRAWVRSRVVTLVAFDLKGAFNGVNKTSLDTRLRAKGIPFKARQWICSFMENRQASVTFDDFETENLPLEHAGLAQGSPLSPILFCFYNSDLVDQPVDSNGGASAFIDDYFRWRTSPSAEENIKKIQEEDIPRIDEWARRTGASFAAEKTELIHLTRRKSEHCKGQILINGQVIKPADTAKLLGVIFDKEMRWKEHIQRAVRRATKVNIALGGLRHLRPEQMRQLYQACVTPTIDYASTVWHNPLRDKTHLRLLRTVQRTALIRILSAFRTVSTEALEVESHILPTHLRLKQRAQITAARLSTLPGNHPIHGVIVRAIARSSHIGSGQRFPLAETMRTMDLNRLQALETIDPTPLAPWRTQPFTEIEIEPDREKAKANASARQAMTGATVFSDASGQQNQLGAAAVALDKNQQILGSRQISIGSMSYWSVYAAELMAIYYAIGLVFQLAQKNQTTATTTRGPATILSDSMSALQAIANAWNKSGQRILQAIHQAAGELKARGIPLRLQWVPGHCGDPGNETADRLAKEAVGLEKKHPFRHLLSREKGYIRDRISKEWEQEWRTSKKGGHLRKIDRTLPSSRTRRLYGSLPRNRAYLLTQLRTGHSWLATYGKQHRFQEKEKCECGAVETVVHVLIDCPRLNRLRQELRRKIGRAFNNISDMLGGAEQGKEGRLQDAPQDSSVLGAVLDYAEASQRFRSRAPRGRQNRTPGIGQHRP</sequence>
<evidence type="ECO:0000313" key="9">
    <source>
        <dbReference type="Proteomes" id="UP001165189"/>
    </source>
</evidence>
<dbReference type="CDD" id="cd00200">
    <property type="entry name" value="WD40"/>
    <property type="match status" value="1"/>
</dbReference>
<dbReference type="PROSITE" id="PS50294">
    <property type="entry name" value="WD_REPEATS_REGION"/>
    <property type="match status" value="7"/>
</dbReference>
<dbReference type="InterPro" id="IPR036691">
    <property type="entry name" value="Endo/exonu/phosph_ase_sf"/>
</dbReference>
<dbReference type="SUPFAM" id="SSF56672">
    <property type="entry name" value="DNA/RNA polymerases"/>
    <property type="match status" value="1"/>
</dbReference>
<dbReference type="Pfam" id="PF00078">
    <property type="entry name" value="RVT_1"/>
    <property type="match status" value="1"/>
</dbReference>
<dbReference type="InterPro" id="IPR036322">
    <property type="entry name" value="WD40_repeat_dom_sf"/>
</dbReference>
<dbReference type="SUPFAM" id="SSF53098">
    <property type="entry name" value="Ribonuclease H-like"/>
    <property type="match status" value="1"/>
</dbReference>
<dbReference type="PANTHER" id="PTHR19879">
    <property type="entry name" value="TRANSCRIPTION INITIATION FACTOR TFIID"/>
    <property type="match status" value="1"/>
</dbReference>
<evidence type="ECO:0000259" key="6">
    <source>
        <dbReference type="PROSITE" id="PS50878"/>
    </source>
</evidence>
<feature type="repeat" description="WD" evidence="3">
    <location>
        <begin position="85"/>
        <end position="126"/>
    </location>
</feature>
<dbReference type="SMART" id="SM00320">
    <property type="entry name" value="WD40"/>
    <property type="match status" value="7"/>
</dbReference>
<feature type="repeat" description="WD" evidence="3">
    <location>
        <begin position="253"/>
        <end position="294"/>
    </location>
</feature>
<dbReference type="PROSITE" id="PS50879">
    <property type="entry name" value="RNASE_H_1"/>
    <property type="match status" value="1"/>
</dbReference>
<dbReference type="InterPro" id="IPR036397">
    <property type="entry name" value="RNaseH_sf"/>
</dbReference>
<dbReference type="InterPro" id="IPR005135">
    <property type="entry name" value="Endo/exonuclease/phosphatase"/>
</dbReference>
<feature type="repeat" description="WD" evidence="3">
    <location>
        <begin position="211"/>
        <end position="252"/>
    </location>
</feature>
<dbReference type="PROSITE" id="PS00678">
    <property type="entry name" value="WD_REPEATS_1"/>
    <property type="match status" value="7"/>
</dbReference>
<dbReference type="InterPro" id="IPR000477">
    <property type="entry name" value="RT_dom"/>
</dbReference>
<dbReference type="PROSITE" id="PS50082">
    <property type="entry name" value="WD_REPEATS_2"/>
    <property type="match status" value="7"/>
</dbReference>
<reference evidence="8" key="1">
    <citation type="submission" date="2023-04" db="EMBL/GenBank/DDBJ databases">
        <title>Aspergillus oryzae var. brunneus NBRC 4377.</title>
        <authorList>
            <person name="Ichikawa N."/>
            <person name="Sato H."/>
            <person name="Tonouchi N."/>
        </authorList>
    </citation>
    <scope>NUCLEOTIDE SEQUENCE</scope>
    <source>
        <strain evidence="8">NBRC 4377</strain>
    </source>
</reference>
<evidence type="ECO:0000256" key="5">
    <source>
        <dbReference type="SAM" id="MobiDB-lite"/>
    </source>
</evidence>
<accession>A0ABQ6LK85</accession>
<dbReference type="EMBL" id="BSYB01000129">
    <property type="protein sequence ID" value="GMG55407.1"/>
    <property type="molecule type" value="Genomic_DNA"/>
</dbReference>
<dbReference type="Proteomes" id="UP001165189">
    <property type="component" value="Unassembled WGS sequence"/>
</dbReference>
<comment type="caution">
    <text evidence="8">The sequence shown here is derived from an EMBL/GenBank/DDBJ whole genome shotgun (WGS) entry which is preliminary data.</text>
</comment>
<dbReference type="InterPro" id="IPR018391">
    <property type="entry name" value="PQQ_b-propeller_rpt"/>
</dbReference>
<evidence type="ECO:0000256" key="3">
    <source>
        <dbReference type="PROSITE-ProRule" id="PRU00221"/>
    </source>
</evidence>
<dbReference type="PANTHER" id="PTHR19879:SF9">
    <property type="entry name" value="TRANSCRIPTION INITIATION FACTOR TFIID SUBUNIT 5"/>
    <property type="match status" value="1"/>
</dbReference>
<proteinExistence type="predicted"/>
<protein>
    <submittedName>
        <fullName evidence="8">Unnamed protein product</fullName>
    </submittedName>
</protein>
<feature type="repeat" description="WD" evidence="3">
    <location>
        <begin position="1"/>
        <end position="42"/>
    </location>
</feature>
<dbReference type="Gene3D" id="3.60.10.10">
    <property type="entry name" value="Endonuclease/exonuclease/phosphatase"/>
    <property type="match status" value="1"/>
</dbReference>
<evidence type="ECO:0000259" key="7">
    <source>
        <dbReference type="PROSITE" id="PS50879"/>
    </source>
</evidence>
<evidence type="ECO:0000256" key="1">
    <source>
        <dbReference type="ARBA" id="ARBA00022574"/>
    </source>
</evidence>
<dbReference type="Pfam" id="PF00075">
    <property type="entry name" value="RNase_H"/>
    <property type="match status" value="1"/>
</dbReference>
<dbReference type="CDD" id="cd09276">
    <property type="entry name" value="Rnase_HI_RT_non_LTR"/>
    <property type="match status" value="1"/>
</dbReference>
<dbReference type="Pfam" id="PF00400">
    <property type="entry name" value="WD40"/>
    <property type="match status" value="7"/>
</dbReference>
<dbReference type="Gene3D" id="2.130.10.10">
    <property type="entry name" value="YVTN repeat-like/Quinoprotein amine dehydrogenase"/>
    <property type="match status" value="3"/>
</dbReference>
<dbReference type="SUPFAM" id="SSF50978">
    <property type="entry name" value="WD40 repeat-like"/>
    <property type="match status" value="1"/>
</dbReference>
<dbReference type="InterPro" id="IPR043502">
    <property type="entry name" value="DNA/RNA_pol_sf"/>
</dbReference>
<keyword evidence="4" id="KW-0175">Coiled coil</keyword>
<dbReference type="SUPFAM" id="SSF56219">
    <property type="entry name" value="DNase I-like"/>
    <property type="match status" value="1"/>
</dbReference>
<dbReference type="InterPro" id="IPR002156">
    <property type="entry name" value="RNaseH_domain"/>
</dbReference>
<dbReference type="InterPro" id="IPR012337">
    <property type="entry name" value="RNaseH-like_sf"/>
</dbReference>
<gene>
    <name evidence="8" type="ORF">Aory05_001356600</name>
</gene>
<feature type="domain" description="RNase H type-1" evidence="7">
    <location>
        <begin position="1639"/>
        <end position="1786"/>
    </location>
</feature>
<dbReference type="InterPro" id="IPR015943">
    <property type="entry name" value="WD40/YVTN_repeat-like_dom_sf"/>
</dbReference>
<keyword evidence="2" id="KW-0677">Repeat</keyword>